<keyword evidence="2" id="KW-0677">Repeat</keyword>
<dbReference type="GO" id="GO:0005737">
    <property type="term" value="C:cytoplasm"/>
    <property type="evidence" value="ECO:0007669"/>
    <property type="project" value="TreeGrafter"/>
</dbReference>
<dbReference type="InterPro" id="IPR020825">
    <property type="entry name" value="Phe-tRNA_synthase-like_B3/B4"/>
</dbReference>
<dbReference type="InterPro" id="IPR055414">
    <property type="entry name" value="LRR_R13L4/SHOC2-like"/>
</dbReference>
<evidence type="ECO:0000256" key="2">
    <source>
        <dbReference type="ARBA" id="ARBA00022737"/>
    </source>
</evidence>
<dbReference type="InterPro" id="IPR032675">
    <property type="entry name" value="LRR_dom_sf"/>
</dbReference>
<dbReference type="PROSITE" id="PS51450">
    <property type="entry name" value="LRR"/>
    <property type="match status" value="3"/>
</dbReference>
<keyword evidence="1" id="KW-0433">Leucine-rich repeat</keyword>
<feature type="domain" description="Disease resistance R13L4/SHOC-2-like LRR" evidence="3">
    <location>
        <begin position="69"/>
        <end position="152"/>
    </location>
</feature>
<dbReference type="InterPro" id="IPR001611">
    <property type="entry name" value="Leu-rich_rpt"/>
</dbReference>
<dbReference type="SUPFAM" id="SSF52058">
    <property type="entry name" value="L domain-like"/>
    <property type="match status" value="1"/>
</dbReference>
<dbReference type="Gene3D" id="3.50.40.10">
    <property type="entry name" value="Phenylalanyl-trna Synthetase, Chain B, domain 3"/>
    <property type="match status" value="2"/>
</dbReference>
<dbReference type="STRING" id="6293.A0A1I8EH65"/>
<evidence type="ECO:0000313" key="4">
    <source>
        <dbReference type="WBParaSite" id="maker-PairedContig_206-snap-gene-2.29-mRNA-1"/>
    </source>
</evidence>
<dbReference type="SMART" id="SM00364">
    <property type="entry name" value="LRR_BAC"/>
    <property type="match status" value="5"/>
</dbReference>
<protein>
    <recommendedName>
        <fullName evidence="3">Disease resistance R13L4/SHOC-2-like LRR domain-containing protein</fullName>
    </recommendedName>
</protein>
<dbReference type="InterPro" id="IPR050216">
    <property type="entry name" value="LRR_domain-containing"/>
</dbReference>
<accession>A0A1I8EH65</accession>
<dbReference type="Gene3D" id="3.80.10.10">
    <property type="entry name" value="Ribonuclease Inhibitor"/>
    <property type="match status" value="2"/>
</dbReference>
<evidence type="ECO:0000259" key="3">
    <source>
        <dbReference type="Pfam" id="PF23598"/>
    </source>
</evidence>
<dbReference type="WBParaSite" id="maker-PairedContig_206-snap-gene-2.29-mRNA-1">
    <property type="protein sequence ID" value="maker-PairedContig_206-snap-gene-2.29-mRNA-1"/>
    <property type="gene ID" value="maker-PairedContig_206-snap-gene-2.29"/>
</dbReference>
<dbReference type="AlphaFoldDB" id="A0A1I8EH65"/>
<name>A0A1I8EH65_WUCBA</name>
<dbReference type="Pfam" id="PF13855">
    <property type="entry name" value="LRR_8"/>
    <property type="match status" value="1"/>
</dbReference>
<proteinExistence type="predicted"/>
<reference evidence="4" key="1">
    <citation type="submission" date="2016-11" db="UniProtKB">
        <authorList>
            <consortium name="WormBaseParasite"/>
        </authorList>
    </citation>
    <scope>IDENTIFICATION</scope>
    <source>
        <strain evidence="4">pt0022</strain>
    </source>
</reference>
<evidence type="ECO:0000256" key="1">
    <source>
        <dbReference type="ARBA" id="ARBA00022614"/>
    </source>
</evidence>
<dbReference type="PANTHER" id="PTHR48051">
    <property type="match status" value="1"/>
</dbReference>
<organism evidence="4">
    <name type="scientific">Wuchereria bancrofti</name>
    <dbReference type="NCBI Taxonomy" id="6293"/>
    <lineage>
        <taxon>Eukaryota</taxon>
        <taxon>Metazoa</taxon>
        <taxon>Ecdysozoa</taxon>
        <taxon>Nematoda</taxon>
        <taxon>Chromadorea</taxon>
        <taxon>Rhabditida</taxon>
        <taxon>Spirurina</taxon>
        <taxon>Spiruromorpha</taxon>
        <taxon>Filarioidea</taxon>
        <taxon>Onchocercidae</taxon>
        <taxon>Wuchereria</taxon>
    </lineage>
</organism>
<sequence length="539" mass="61093">MSNNGVLLEWPELRRVILESRCELSLTSLPVGDRNPDINDEQLQAEIFAPNTPLNYIELTRLELSMLHTCVGKVSKLRKLILHSNALVHIPKDIGDLKELQFLDLSINKLDRLPAAIGCLPHLSTLLLANNKISSLPDMSNLVSLQHLDASHNQLTEFPTSFPIQSKLHTLILNSNYIKELPTEVNSLYDNLKTVNLSNNEIADLPFLFCNCKKIKTLELANNKFLDNRFKKLVEDPRHKTFALIDYLKKKEPKTSIKNNDGKGSKANSAKSNINRDECVPVVPVITINYGMNNVLVERTKETLEIRPYIVCCILKDCSLSAEKVKQLLNIQNKLHSSVCEERTIASIGTHNFRKLRVPLVYGAVDPDILMITPLHRHKKISGRELSSNLTNEAELVRKKEKRNVVSNTHKLIHVSHSKALPLSVFDGFKWPGYKRTTRDELRGDKGDLDMDTKDIFVEVTSTVTKNVCLEIMDTFIKEIIMQGCLTNLVVEQVKIRQHNGELLVAYPSKNDLRIPKCIIRRELVVDGNNTCEISKLEV</sequence>
<dbReference type="Pfam" id="PF23598">
    <property type="entry name" value="LRR_14"/>
    <property type="match status" value="1"/>
</dbReference>
<dbReference type="InterPro" id="IPR003591">
    <property type="entry name" value="Leu-rich_rpt_typical-subtyp"/>
</dbReference>
<dbReference type="SMART" id="SM00369">
    <property type="entry name" value="LRR_TYP"/>
    <property type="match status" value="6"/>
</dbReference>
<dbReference type="PANTHER" id="PTHR48051:SF46">
    <property type="entry name" value="LEUCINE RICH REPEAT-CONTAINING DOMAIN PROTEIN"/>
    <property type="match status" value="1"/>
</dbReference>